<dbReference type="AlphaFoldDB" id="A0A0F9P617"/>
<reference evidence="1" key="1">
    <citation type="journal article" date="2015" name="Nature">
        <title>Complex archaea that bridge the gap between prokaryotes and eukaryotes.</title>
        <authorList>
            <person name="Spang A."/>
            <person name="Saw J.H."/>
            <person name="Jorgensen S.L."/>
            <person name="Zaremba-Niedzwiedzka K."/>
            <person name="Martijn J."/>
            <person name="Lind A.E."/>
            <person name="van Eijk R."/>
            <person name="Schleper C."/>
            <person name="Guy L."/>
            <person name="Ettema T.J."/>
        </authorList>
    </citation>
    <scope>NUCLEOTIDE SEQUENCE</scope>
</reference>
<evidence type="ECO:0000313" key="1">
    <source>
        <dbReference type="EMBL" id="KKN27290.1"/>
    </source>
</evidence>
<proteinExistence type="predicted"/>
<dbReference type="EMBL" id="LAZR01002650">
    <property type="protein sequence ID" value="KKN27290.1"/>
    <property type="molecule type" value="Genomic_DNA"/>
</dbReference>
<gene>
    <name evidence="1" type="ORF">LCGC14_0866050</name>
</gene>
<organism evidence="1">
    <name type="scientific">marine sediment metagenome</name>
    <dbReference type="NCBI Taxonomy" id="412755"/>
    <lineage>
        <taxon>unclassified sequences</taxon>
        <taxon>metagenomes</taxon>
        <taxon>ecological metagenomes</taxon>
    </lineage>
</organism>
<sequence length="367" mass="39629">MADIAVIPSTITGGPERILRNYWKQQLLDILENELLATDLCDRQVIPPNAGTVIEFHRINSFPKQTAGVSQFLGYASFGDLKGRVFTVDSIVYSLALLGNDMQLSEQSIMTAEPNPIPTLTERFLYNARDTLDQYAINIMVCNLGNSNTLTPPSVDYNGSSVSTTVTWGDGSQTLTEATLDADNPSHRIAAESFNTSVTGLRSRNARSRMGSARSAFDCLIAPECAGDLRTDATFQDIALKGTNTGQDKFEKAMVGEVFGCRINESTNVSVNFPGVVDTNDQIVRNPVVGDGYCGAIHHGKGIGVPRVNYIPPTQPDKNDPYGNVGIMTWKIYVANGGVLNPLAGDIIKVATTRAKSTADASNAEWQ</sequence>
<accession>A0A0F9P617</accession>
<name>A0A0F9P617_9ZZZZ</name>
<comment type="caution">
    <text evidence="1">The sequence shown here is derived from an EMBL/GenBank/DDBJ whole genome shotgun (WGS) entry which is preliminary data.</text>
</comment>
<protein>
    <submittedName>
        <fullName evidence="1">Uncharacterized protein</fullName>
    </submittedName>
</protein>